<dbReference type="PROSITE" id="PS50850">
    <property type="entry name" value="MFS"/>
    <property type="match status" value="1"/>
</dbReference>
<evidence type="ECO:0000256" key="3">
    <source>
        <dbReference type="ARBA" id="ARBA00022448"/>
    </source>
</evidence>
<dbReference type="AlphaFoldDB" id="A0A1Y2C0R1"/>
<dbReference type="SUPFAM" id="SSF103473">
    <property type="entry name" value="MFS general substrate transporter"/>
    <property type="match status" value="1"/>
</dbReference>
<dbReference type="Pfam" id="PF00083">
    <property type="entry name" value="Sugar_tr"/>
    <property type="match status" value="1"/>
</dbReference>
<evidence type="ECO:0000256" key="9">
    <source>
        <dbReference type="SAM" id="MobiDB-lite"/>
    </source>
</evidence>
<evidence type="ECO:0000256" key="8">
    <source>
        <dbReference type="RuleBase" id="RU003346"/>
    </source>
</evidence>
<feature type="transmembrane region" description="Helical" evidence="10">
    <location>
        <begin position="442"/>
        <end position="462"/>
    </location>
</feature>
<dbReference type="InterPro" id="IPR005829">
    <property type="entry name" value="Sugar_transporter_CS"/>
</dbReference>
<gene>
    <name evidence="12" type="ORF">BCR35DRAFT_311406</name>
</gene>
<keyword evidence="3 8" id="KW-0813">Transport</keyword>
<feature type="transmembrane region" description="Helical" evidence="10">
    <location>
        <begin position="474"/>
        <end position="503"/>
    </location>
</feature>
<evidence type="ECO:0000256" key="4">
    <source>
        <dbReference type="ARBA" id="ARBA00022692"/>
    </source>
</evidence>
<comment type="similarity">
    <text evidence="2 8">Belongs to the major facilitator superfamily. Sugar transporter (TC 2.A.1.1) family.</text>
</comment>
<feature type="compositionally biased region" description="Polar residues" evidence="9">
    <location>
        <begin position="623"/>
        <end position="634"/>
    </location>
</feature>
<dbReference type="InterPro" id="IPR003663">
    <property type="entry name" value="Sugar/inositol_transpt"/>
</dbReference>
<feature type="transmembrane region" description="Helical" evidence="10">
    <location>
        <begin position="249"/>
        <end position="267"/>
    </location>
</feature>
<reference evidence="12 13" key="1">
    <citation type="submission" date="2016-07" db="EMBL/GenBank/DDBJ databases">
        <title>Pervasive Adenine N6-methylation of Active Genes in Fungi.</title>
        <authorList>
            <consortium name="DOE Joint Genome Institute"/>
            <person name="Mondo S.J."/>
            <person name="Dannebaum R.O."/>
            <person name="Kuo R.C."/>
            <person name="Labutti K."/>
            <person name="Haridas S."/>
            <person name="Kuo A."/>
            <person name="Salamov A."/>
            <person name="Ahrendt S.R."/>
            <person name="Lipzen A."/>
            <person name="Sullivan W."/>
            <person name="Andreopoulos W.B."/>
            <person name="Clum A."/>
            <person name="Lindquist E."/>
            <person name="Daum C."/>
            <person name="Ramamoorthy G.K."/>
            <person name="Gryganskyi A."/>
            <person name="Culley D."/>
            <person name="Magnuson J.K."/>
            <person name="James T.Y."/>
            <person name="O'Malley M.A."/>
            <person name="Stajich J.E."/>
            <person name="Spatafora J.W."/>
            <person name="Visel A."/>
            <person name="Grigoriev I.V."/>
        </authorList>
    </citation>
    <scope>NUCLEOTIDE SEQUENCE [LARGE SCALE GENOMIC DNA]</scope>
    <source>
        <strain evidence="12 13">62-1032</strain>
    </source>
</reference>
<comment type="subcellular location">
    <subcellularLocation>
        <location evidence="1">Membrane</location>
        <topology evidence="1">Multi-pass membrane protein</topology>
    </subcellularLocation>
</comment>
<accession>A0A1Y2C0R1</accession>
<evidence type="ECO:0000256" key="6">
    <source>
        <dbReference type="ARBA" id="ARBA00023136"/>
    </source>
</evidence>
<feature type="region of interest" description="Disordered" evidence="9">
    <location>
        <begin position="620"/>
        <end position="645"/>
    </location>
</feature>
<proteinExistence type="inferred from homology"/>
<feature type="transmembrane region" description="Helical" evidence="10">
    <location>
        <begin position="411"/>
        <end position="430"/>
    </location>
</feature>
<dbReference type="PROSITE" id="PS00216">
    <property type="entry name" value="SUGAR_TRANSPORT_1"/>
    <property type="match status" value="1"/>
</dbReference>
<feature type="transmembrane region" description="Helical" evidence="10">
    <location>
        <begin position="375"/>
        <end position="399"/>
    </location>
</feature>
<feature type="transmembrane region" description="Helical" evidence="10">
    <location>
        <begin position="213"/>
        <end position="237"/>
    </location>
</feature>
<sequence length="645" mass="70594">MAVKAEPAPIEPQETPMRNLDDSNAASDVFEDPSSQAQARKGVAVLDDVVAPKTGRAGEVSQEKGHRPALSRNSSSRRSFTQLNPLPVRPTWAKYVPFKWSRESKGLPFSGRKLLRLTECWAGLAILFYGYDQGVMSGVNTSPHYRQIMGITADTPRNSAAEGGIVSVYYGGTLLGGLVAGSVADRVGRLPTIGCACIVAIIGAALQSASQEIAMMCVARVITGLGTGALNCVVPVWSAELNSHTRGAALGFEFFLNICGLAIAYWIEYGLRGTNEQLRWRLPLALQIVFLVGLLATIHLFPESPRWLVRMGDEDDARHILARLHTEDGNEEDEAVNNELYAIGEVVAIERREKNVNHYWPMIAHKDRYRTRRRIGLVVLLQIMQELVGIGVVTVYAPTVFAQAGFSENKSALLSGINDISYAASVWVAVLTLDRVGRRPTLFTGAIVMGVSLVLCGIAARYAADTTVSAAARLSWGCVVTAFTFLYTATFGATWLTIPWLFPVETVSLHVRAKGAAYSVLGWSIGNGVVTMITPFLFKAITYWTFILFALLNFATLPVIWALYPETSGRSLEEMDVLFTSSVWVWKAEQEIKELAEADPELFEAARRGDTDAMAVRKRVKRQNSQATVVSSVGSHHRPRGEKNV</sequence>
<dbReference type="PANTHER" id="PTHR48022">
    <property type="entry name" value="PLASTIDIC GLUCOSE TRANSPORTER 4"/>
    <property type="match status" value="1"/>
</dbReference>
<keyword evidence="4 10" id="KW-0812">Transmembrane</keyword>
<organism evidence="12 13">
    <name type="scientific">Leucosporidium creatinivorum</name>
    <dbReference type="NCBI Taxonomy" id="106004"/>
    <lineage>
        <taxon>Eukaryota</taxon>
        <taxon>Fungi</taxon>
        <taxon>Dikarya</taxon>
        <taxon>Basidiomycota</taxon>
        <taxon>Pucciniomycotina</taxon>
        <taxon>Microbotryomycetes</taxon>
        <taxon>Leucosporidiales</taxon>
        <taxon>Leucosporidium</taxon>
    </lineage>
</organism>
<feature type="transmembrane region" description="Helical" evidence="10">
    <location>
        <begin position="515"/>
        <end position="537"/>
    </location>
</feature>
<dbReference type="InParanoid" id="A0A1Y2C0R1"/>
<dbReference type="Gene3D" id="1.20.1250.20">
    <property type="entry name" value="MFS general substrate transporter like domains"/>
    <property type="match status" value="1"/>
</dbReference>
<evidence type="ECO:0000256" key="10">
    <source>
        <dbReference type="SAM" id="Phobius"/>
    </source>
</evidence>
<dbReference type="PANTHER" id="PTHR48022:SF78">
    <property type="entry name" value="MONOSACCHARIDE TRANSPORTER, PUTATIVE (AFU_ORTHOLOGUE AFUA_2G02110)-RELATED"/>
    <property type="match status" value="1"/>
</dbReference>
<dbReference type="InterPro" id="IPR050360">
    <property type="entry name" value="MFS_Sugar_Transporters"/>
</dbReference>
<evidence type="ECO:0000256" key="2">
    <source>
        <dbReference type="ARBA" id="ARBA00010992"/>
    </source>
</evidence>
<dbReference type="InterPro" id="IPR020846">
    <property type="entry name" value="MFS_dom"/>
</dbReference>
<dbReference type="EMBL" id="MCGR01000140">
    <property type="protein sequence ID" value="ORY40633.1"/>
    <property type="molecule type" value="Genomic_DNA"/>
</dbReference>
<keyword evidence="13" id="KW-1185">Reference proteome</keyword>
<feature type="transmembrane region" description="Helical" evidence="10">
    <location>
        <begin position="164"/>
        <end position="183"/>
    </location>
</feature>
<feature type="transmembrane region" description="Helical" evidence="10">
    <location>
        <begin position="190"/>
        <end position="207"/>
    </location>
</feature>
<evidence type="ECO:0000256" key="1">
    <source>
        <dbReference type="ARBA" id="ARBA00004141"/>
    </source>
</evidence>
<protein>
    <submittedName>
        <fullName evidence="12">And other transporter-domain-containing protein</fullName>
    </submittedName>
</protein>
<dbReference type="InterPro" id="IPR036259">
    <property type="entry name" value="MFS_trans_sf"/>
</dbReference>
<evidence type="ECO:0000259" key="11">
    <source>
        <dbReference type="PROSITE" id="PS50850"/>
    </source>
</evidence>
<evidence type="ECO:0000256" key="7">
    <source>
        <dbReference type="ARBA" id="ARBA00049119"/>
    </source>
</evidence>
<keyword evidence="6 10" id="KW-0472">Membrane</keyword>
<evidence type="ECO:0000313" key="13">
    <source>
        <dbReference type="Proteomes" id="UP000193467"/>
    </source>
</evidence>
<feature type="region of interest" description="Disordered" evidence="9">
    <location>
        <begin position="1"/>
        <end position="83"/>
    </location>
</feature>
<feature type="transmembrane region" description="Helical" evidence="10">
    <location>
        <begin position="543"/>
        <end position="564"/>
    </location>
</feature>
<dbReference type="InterPro" id="IPR005828">
    <property type="entry name" value="MFS_sugar_transport-like"/>
</dbReference>
<evidence type="ECO:0000313" key="12">
    <source>
        <dbReference type="EMBL" id="ORY40633.1"/>
    </source>
</evidence>
<feature type="domain" description="Major facilitator superfamily (MFS) profile" evidence="11">
    <location>
        <begin position="118"/>
        <end position="568"/>
    </location>
</feature>
<comment type="catalytic activity">
    <reaction evidence="7">
        <text>myo-inositol(out) + H(+)(out) = myo-inositol(in) + H(+)(in)</text>
        <dbReference type="Rhea" id="RHEA:60364"/>
        <dbReference type="ChEBI" id="CHEBI:15378"/>
        <dbReference type="ChEBI" id="CHEBI:17268"/>
    </reaction>
</comment>
<feature type="compositionally biased region" description="Basic residues" evidence="9">
    <location>
        <begin position="635"/>
        <end position="645"/>
    </location>
</feature>
<feature type="compositionally biased region" description="Polar residues" evidence="9">
    <location>
        <begin position="71"/>
        <end position="83"/>
    </location>
</feature>
<dbReference type="NCBIfam" id="TIGR00879">
    <property type="entry name" value="SP"/>
    <property type="match status" value="1"/>
</dbReference>
<dbReference type="Proteomes" id="UP000193467">
    <property type="component" value="Unassembled WGS sequence"/>
</dbReference>
<dbReference type="FunFam" id="1.20.1250.20:FF:000090">
    <property type="entry name" value="MFS sugar transporter, putative"/>
    <property type="match status" value="1"/>
</dbReference>
<name>A0A1Y2C0R1_9BASI</name>
<comment type="caution">
    <text evidence="12">The sequence shown here is derived from an EMBL/GenBank/DDBJ whole genome shotgun (WGS) entry which is preliminary data.</text>
</comment>
<keyword evidence="5 10" id="KW-1133">Transmembrane helix</keyword>
<dbReference type="OrthoDB" id="2544694at2759"/>
<feature type="transmembrane region" description="Helical" evidence="10">
    <location>
        <begin position="282"/>
        <end position="301"/>
    </location>
</feature>
<dbReference type="GO" id="GO:0005351">
    <property type="term" value="F:carbohydrate:proton symporter activity"/>
    <property type="evidence" value="ECO:0007669"/>
    <property type="project" value="TreeGrafter"/>
</dbReference>
<evidence type="ECO:0000256" key="5">
    <source>
        <dbReference type="ARBA" id="ARBA00022989"/>
    </source>
</evidence>
<dbReference type="PRINTS" id="PR00171">
    <property type="entry name" value="SUGRTRNSPORT"/>
</dbReference>
<dbReference type="GO" id="GO:0016020">
    <property type="term" value="C:membrane"/>
    <property type="evidence" value="ECO:0007669"/>
    <property type="project" value="UniProtKB-SubCell"/>
</dbReference>